<dbReference type="Gene3D" id="2.60.40.10">
    <property type="entry name" value="Immunoglobulins"/>
    <property type="match status" value="2"/>
</dbReference>
<evidence type="ECO:0000313" key="9">
    <source>
        <dbReference type="Proteomes" id="UP000503462"/>
    </source>
</evidence>
<dbReference type="SUPFAM" id="SSF49785">
    <property type="entry name" value="Galactose-binding domain-like"/>
    <property type="match status" value="1"/>
</dbReference>
<dbReference type="EMBL" id="CP051140">
    <property type="protein sequence ID" value="QIW97982.1"/>
    <property type="molecule type" value="Genomic_DNA"/>
</dbReference>
<reference evidence="8 9" key="1">
    <citation type="journal article" date="2016" name="Sci. Rep.">
        <title>Peltaster fructicola genome reveals evolution from an invasive phytopathogen to an ectophytic parasite.</title>
        <authorList>
            <person name="Xu C."/>
            <person name="Chen H."/>
            <person name="Gleason M.L."/>
            <person name="Xu J.R."/>
            <person name="Liu H."/>
            <person name="Zhang R."/>
            <person name="Sun G."/>
        </authorList>
    </citation>
    <scope>NUCLEOTIDE SEQUENCE [LARGE SCALE GENOMIC DNA]</scope>
    <source>
        <strain evidence="8 9">LNHT1506</strain>
    </source>
</reference>
<dbReference type="InterPro" id="IPR017853">
    <property type="entry name" value="GH"/>
</dbReference>
<dbReference type="PANTHER" id="PTHR46323">
    <property type="entry name" value="BETA-GALACTOSIDASE"/>
    <property type="match status" value="1"/>
</dbReference>
<dbReference type="InterPro" id="IPR036156">
    <property type="entry name" value="Beta-gal/glucu_dom_sf"/>
</dbReference>
<dbReference type="GO" id="GO:0004565">
    <property type="term" value="F:beta-galactosidase activity"/>
    <property type="evidence" value="ECO:0007669"/>
    <property type="project" value="UniProtKB-EC"/>
</dbReference>
<dbReference type="Gene3D" id="3.20.20.80">
    <property type="entry name" value="Glycosidases"/>
    <property type="match status" value="1"/>
</dbReference>
<dbReference type="AlphaFoldDB" id="A0A6H0XTD9"/>
<dbReference type="GO" id="GO:0009341">
    <property type="term" value="C:beta-galactosidase complex"/>
    <property type="evidence" value="ECO:0007669"/>
    <property type="project" value="InterPro"/>
</dbReference>
<dbReference type="SMART" id="SM01038">
    <property type="entry name" value="Bgal_small_N"/>
    <property type="match status" value="1"/>
</dbReference>
<dbReference type="SUPFAM" id="SSF51445">
    <property type="entry name" value="(Trans)glycosidases"/>
    <property type="match status" value="1"/>
</dbReference>
<keyword evidence="9" id="KW-1185">Reference proteome</keyword>
<organism evidence="8 9">
    <name type="scientific">Peltaster fructicola</name>
    <dbReference type="NCBI Taxonomy" id="286661"/>
    <lineage>
        <taxon>Eukaryota</taxon>
        <taxon>Fungi</taxon>
        <taxon>Dikarya</taxon>
        <taxon>Ascomycota</taxon>
        <taxon>Pezizomycotina</taxon>
        <taxon>Dothideomycetes</taxon>
        <taxon>Dothideomycetes incertae sedis</taxon>
        <taxon>Peltaster</taxon>
    </lineage>
</organism>
<dbReference type="InterPro" id="IPR006103">
    <property type="entry name" value="Glyco_hydro_2_cat"/>
</dbReference>
<dbReference type="Pfam" id="PF02837">
    <property type="entry name" value="Glyco_hydro_2_N"/>
    <property type="match status" value="1"/>
</dbReference>
<accession>A0A6H0XTD9</accession>
<dbReference type="InterPro" id="IPR006101">
    <property type="entry name" value="Glyco_hydro_2"/>
</dbReference>
<dbReference type="Pfam" id="PF16353">
    <property type="entry name" value="LacZ_4"/>
    <property type="match status" value="1"/>
</dbReference>
<evidence type="ECO:0000256" key="5">
    <source>
        <dbReference type="ARBA" id="ARBA00023295"/>
    </source>
</evidence>
<dbReference type="Pfam" id="PF00703">
    <property type="entry name" value="Glyco_hydro_2"/>
    <property type="match status" value="1"/>
</dbReference>
<evidence type="ECO:0000256" key="4">
    <source>
        <dbReference type="ARBA" id="ARBA00022801"/>
    </source>
</evidence>
<dbReference type="GO" id="GO:0030246">
    <property type="term" value="F:carbohydrate binding"/>
    <property type="evidence" value="ECO:0007669"/>
    <property type="project" value="InterPro"/>
</dbReference>
<protein>
    <recommendedName>
        <fullName evidence="3">beta-galactosidase</fullName>
        <ecNumber evidence="3">3.2.1.23</ecNumber>
    </recommendedName>
    <alternativeName>
        <fullName evidence="6">Lactase</fullName>
    </alternativeName>
</protein>
<dbReference type="InterPro" id="IPR032312">
    <property type="entry name" value="LacZ_4"/>
</dbReference>
<dbReference type="SUPFAM" id="SSF74650">
    <property type="entry name" value="Galactose mutarotase-like"/>
    <property type="match status" value="1"/>
</dbReference>
<dbReference type="InterPro" id="IPR013783">
    <property type="entry name" value="Ig-like_fold"/>
</dbReference>
<evidence type="ECO:0000259" key="7">
    <source>
        <dbReference type="SMART" id="SM01038"/>
    </source>
</evidence>
<dbReference type="PRINTS" id="PR00132">
    <property type="entry name" value="GLHYDRLASE2"/>
</dbReference>
<comment type="catalytic activity">
    <reaction evidence="1">
        <text>Hydrolysis of terminal non-reducing beta-D-galactose residues in beta-D-galactosides.</text>
        <dbReference type="EC" id="3.2.1.23"/>
    </reaction>
</comment>
<evidence type="ECO:0000256" key="6">
    <source>
        <dbReference type="ARBA" id="ARBA00032230"/>
    </source>
</evidence>
<evidence type="ECO:0000256" key="3">
    <source>
        <dbReference type="ARBA" id="ARBA00012756"/>
    </source>
</evidence>
<dbReference type="SUPFAM" id="SSF49303">
    <property type="entry name" value="beta-Galactosidase/glucuronidase domain"/>
    <property type="match status" value="2"/>
</dbReference>
<name>A0A6H0XTD9_9PEZI</name>
<dbReference type="InterPro" id="IPR006102">
    <property type="entry name" value="Ig-like_GH2"/>
</dbReference>
<keyword evidence="5" id="KW-0326">Glycosidase</keyword>
<sequence length="1019" mass="115871">MGAGASDLFPGGEETDFANLAVIHRNTLPPRANFHLYDSEKDCLSRDISKSRAVCLSGKWRFRLTTSPLDAIEGFELNSHDSSQWSTVDVPGMWQLQGHGRGPHYTNIQYPFHVDPPFPPYRENETGHYIRSFTVPKEYANDQLRLRFEGVDSAFHVWVNGRKVGYSQGARNPSEFDITDYIHKSGENTLAVKVYQFCNGSYIEDQDQWWLSGIFRDVYLLAFPKDLRFEDFTIDTYLDHHYKDARLKIHADITGAGVVHVKLLDSDYNELVDGAMVAGPGPGRQAVDFSFDIINPHKWTAETPYLYHLVLSIDGELFTGHRVGFRQVEVKDGLLKINGQRVVFKGANRHEHHPLHGRAVPYEFMKQDLILMKAHNLNAIRTCHQPSDPRMYDLADELGLYVMDEADLECHGFGYLPDAHKYSSDNPEWKDSYVDRAQQLVYRDRLHPSVVIWSLGNEAFYGENHTEMVKWIKSVDLTRPIHYEPDYNADHVDIYSKMYTSPEEIVKFVESKSQDKPLVLCEFIHAMGTGPGAIKEYIEAFYSHPALQGGWVWEWANHGLLTQDEHGNRFYGYGGDFGDEPNDGNFVMDGVLNSDHTPNSGLIEYKKCVEPVQVSTVGERGVKITNRRDFATLDDLVCHWRLVSEDGRDASRGIVELPKGIKAGETAELRLPQLRHGGNNEAMIELSFRLKERAAWAPAGYEVAWGEVPLSPVGQVVKPSTQADGGIDFKQVGSQFIVTSKQNVWIVDLAIGALSSWKKQGVEMIAQPLEPSFYRAPTDNDSPQDGWDWRDRRLQYANVQTRGSKWAKEDDRVVVELRQKFGPAVIAWYIDLETRYTFKSDGSVEVFVKGTPGGNDLPRTLPRIGVTLGLPADYQTVQWFGRGPGESYKDMKTSQRVGVHGVSRIDQLWTAPDYPQECSNRTDTRWVRLASHERSLTAQFFKPELTTQRHLFDFQASHFDVKDIDAAKHPFELEKKRKDWVVLRLDADHHGLGTASCGPKTLDKYALKTEQFEFGILLF</sequence>
<evidence type="ECO:0000256" key="2">
    <source>
        <dbReference type="ARBA" id="ARBA00007401"/>
    </source>
</evidence>
<dbReference type="FunFam" id="3.20.20.80:FF:000018">
    <property type="entry name" value="Beta-galactosidase"/>
    <property type="match status" value="1"/>
</dbReference>
<dbReference type="InterPro" id="IPR014718">
    <property type="entry name" value="GH-type_carb-bd"/>
</dbReference>
<dbReference type="Gene3D" id="2.70.98.10">
    <property type="match status" value="1"/>
</dbReference>
<dbReference type="InterPro" id="IPR008979">
    <property type="entry name" value="Galactose-bd-like_sf"/>
</dbReference>
<dbReference type="Proteomes" id="UP000503462">
    <property type="component" value="Chromosome 2"/>
</dbReference>
<dbReference type="EC" id="3.2.1.23" evidence="3"/>
<evidence type="ECO:0000256" key="1">
    <source>
        <dbReference type="ARBA" id="ARBA00001412"/>
    </source>
</evidence>
<dbReference type="GO" id="GO:0005990">
    <property type="term" value="P:lactose catabolic process"/>
    <property type="evidence" value="ECO:0007669"/>
    <property type="project" value="TreeGrafter"/>
</dbReference>
<dbReference type="InterPro" id="IPR004199">
    <property type="entry name" value="B-gal_small/dom_5"/>
</dbReference>
<proteinExistence type="inferred from homology"/>
<dbReference type="InterPro" id="IPR006104">
    <property type="entry name" value="Glyco_hydro_2_N"/>
</dbReference>
<dbReference type="InterPro" id="IPR050347">
    <property type="entry name" value="Bact_Beta-galactosidase"/>
</dbReference>
<dbReference type="OrthoDB" id="408320at2759"/>
<dbReference type="Pfam" id="PF02836">
    <property type="entry name" value="Glyco_hydro_2_C"/>
    <property type="match status" value="1"/>
</dbReference>
<feature type="domain" description="Beta galactosidase small chain/" evidence="7">
    <location>
        <begin position="737"/>
        <end position="1019"/>
    </location>
</feature>
<dbReference type="Pfam" id="PF02929">
    <property type="entry name" value="Bgal_small_N"/>
    <property type="match status" value="1"/>
</dbReference>
<gene>
    <name evidence="8" type="ORF">AMS68_003500</name>
</gene>
<evidence type="ECO:0000313" key="8">
    <source>
        <dbReference type="EMBL" id="QIW97982.1"/>
    </source>
</evidence>
<keyword evidence="4" id="KW-0378">Hydrolase</keyword>
<dbReference type="Gene3D" id="2.60.120.260">
    <property type="entry name" value="Galactose-binding domain-like"/>
    <property type="match status" value="1"/>
</dbReference>
<comment type="similarity">
    <text evidence="2">Belongs to the glycosyl hydrolase 2 family.</text>
</comment>
<dbReference type="PANTHER" id="PTHR46323:SF2">
    <property type="entry name" value="BETA-GALACTOSIDASE"/>
    <property type="match status" value="1"/>
</dbReference>
<dbReference type="InterPro" id="IPR011013">
    <property type="entry name" value="Gal_mutarotase_sf_dom"/>
</dbReference>